<organism evidence="1 2">
    <name type="scientific">Kalanchoe fedtschenkoi</name>
    <name type="common">Lavender scallops</name>
    <name type="synonym">South American air plant</name>
    <dbReference type="NCBI Taxonomy" id="63787"/>
    <lineage>
        <taxon>Eukaryota</taxon>
        <taxon>Viridiplantae</taxon>
        <taxon>Streptophyta</taxon>
        <taxon>Embryophyta</taxon>
        <taxon>Tracheophyta</taxon>
        <taxon>Spermatophyta</taxon>
        <taxon>Magnoliopsida</taxon>
        <taxon>eudicotyledons</taxon>
        <taxon>Gunneridae</taxon>
        <taxon>Pentapetalae</taxon>
        <taxon>Saxifragales</taxon>
        <taxon>Crassulaceae</taxon>
        <taxon>Kalanchoe</taxon>
    </lineage>
</organism>
<dbReference type="InterPro" id="IPR010634">
    <property type="entry name" value="DUF1223"/>
</dbReference>
<dbReference type="Pfam" id="PF06764">
    <property type="entry name" value="DUF1223"/>
    <property type="match status" value="1"/>
</dbReference>
<name>A0A7N0UZE1_KALFE</name>
<evidence type="ECO:0000313" key="1">
    <source>
        <dbReference type="EnsemblPlants" id="Kaladp0095s0032.1.v1.1"/>
    </source>
</evidence>
<accession>A0A7N0UZE1</accession>
<proteinExistence type="predicted"/>
<dbReference type="EnsemblPlants" id="Kaladp0095s0032.1.v1.1">
    <property type="protein sequence ID" value="Kaladp0095s0032.1.v1.1"/>
    <property type="gene ID" value="Kaladp0095s0032.v1.1"/>
</dbReference>
<dbReference type="PANTHER" id="PTHR36057">
    <property type="match status" value="1"/>
</dbReference>
<keyword evidence="2" id="KW-1185">Reference proteome</keyword>
<evidence type="ECO:0000313" key="2">
    <source>
        <dbReference type="Proteomes" id="UP000594263"/>
    </source>
</evidence>
<reference evidence="1" key="1">
    <citation type="submission" date="2021-01" db="UniProtKB">
        <authorList>
            <consortium name="EnsemblPlants"/>
        </authorList>
    </citation>
    <scope>IDENTIFICATION</scope>
</reference>
<protein>
    <submittedName>
        <fullName evidence="1">Uncharacterized protein</fullName>
    </submittedName>
</protein>
<dbReference type="AlphaFoldDB" id="A0A7N0UZE1"/>
<dbReference type="PANTHER" id="PTHR36057:SF1">
    <property type="entry name" value="LIPOPROTEIN LIPID ATTACHMENT SITE-LIKE PROTEIN, PUTATIVE (DUF1223)-RELATED"/>
    <property type="match status" value="1"/>
</dbReference>
<sequence length="274" mass="29839">MARGIFSCFGRPSFFPRTTTASSSSSATADESSEEARRCGPVVVELFSSQGCATSPVAELVVSRLARGDFDLEMPVVVLAYHVDYWDYAGWKDPFGSSLWTVRQKAYVEALRLDTMFTPQVVVQGRSHCLGNDEEALLATINAAPRFPALAFQATFAMTEPQTLQVSLTGSMRSKAGTDEANVMVALYESGAVTDCPGGENKGKVLSNDFVVRKLEKLCSVEDIMIGKKSVNEVVNFSLWEGFNRCKCGAAVFVQNSQHHVFGSQSFKLPDNLS</sequence>
<dbReference type="OMA" id="LPIDYWD"/>
<dbReference type="InterPro" id="IPR036249">
    <property type="entry name" value="Thioredoxin-like_sf"/>
</dbReference>
<dbReference type="Gramene" id="Kaladp0095s0032.1.v1.1">
    <property type="protein sequence ID" value="Kaladp0095s0032.1.v1.1"/>
    <property type="gene ID" value="Kaladp0095s0032.v1.1"/>
</dbReference>
<dbReference type="Proteomes" id="UP000594263">
    <property type="component" value="Unplaced"/>
</dbReference>
<dbReference type="SUPFAM" id="SSF52833">
    <property type="entry name" value="Thioredoxin-like"/>
    <property type="match status" value="1"/>
</dbReference>